<sequence length="305" mass="35473">MLYKSRSKPEELLVLEYLDKRMALPETEKSYYLNLKKGFEGGIMFDSLTGKLETDLLVLNDLLLRHNKTTFQIDTLIISSNKIFFYEIKNYEGDHIYEADKLYKFPKTEITNPLNQLRRSETLLKQLIFSLGINLPVEGIIVFINPEFTLYQAPLNCPFLLPTQLKSYLQKLESSTTSKLTNKHQALAEKLVSLHLLNIKENKYSNLPSYEFDQVRKGISCEICKSFSVSVTGHNIKCTKCGYVELASSAILRNINEFMTLFRNEKLTTNVIYDWCQVIPSKRRIRKVLIDNFKIVGCNQWTYYL</sequence>
<dbReference type="OrthoDB" id="2164794at2"/>
<accession>A0A0A3I9A3</accession>
<dbReference type="InterPro" id="IPR011528">
    <property type="entry name" value="NERD"/>
</dbReference>
<name>A0A0A3I9A3_9BACL</name>
<dbReference type="RefSeq" id="WP_036184323.1">
    <property type="nucleotide sequence ID" value="NZ_AVDA01000006.1"/>
</dbReference>
<dbReference type="AlphaFoldDB" id="A0A0A3I9A3"/>
<dbReference type="Pfam" id="PF08378">
    <property type="entry name" value="NERD"/>
    <property type="match status" value="1"/>
</dbReference>
<gene>
    <name evidence="2" type="ORF">CD29_06590</name>
</gene>
<dbReference type="Proteomes" id="UP000030416">
    <property type="component" value="Unassembled WGS sequence"/>
</dbReference>
<dbReference type="STRING" id="1384049.CD29_06590"/>
<comment type="caution">
    <text evidence="2">The sequence shown here is derived from an EMBL/GenBank/DDBJ whole genome shotgun (WGS) entry which is preliminary data.</text>
</comment>
<keyword evidence="3" id="KW-1185">Reference proteome</keyword>
<feature type="domain" description="NERD" evidence="1">
    <location>
        <begin position="37"/>
        <end position="147"/>
    </location>
</feature>
<dbReference type="eggNOG" id="ENOG502Z8AV">
    <property type="taxonomic scope" value="Bacteria"/>
</dbReference>
<organism evidence="2 3">
    <name type="scientific">Ureibacillus manganicus DSM 26584</name>
    <dbReference type="NCBI Taxonomy" id="1384049"/>
    <lineage>
        <taxon>Bacteria</taxon>
        <taxon>Bacillati</taxon>
        <taxon>Bacillota</taxon>
        <taxon>Bacilli</taxon>
        <taxon>Bacillales</taxon>
        <taxon>Caryophanaceae</taxon>
        <taxon>Ureibacillus</taxon>
    </lineage>
</organism>
<dbReference type="PROSITE" id="PS50965">
    <property type="entry name" value="NERD"/>
    <property type="match status" value="1"/>
</dbReference>
<evidence type="ECO:0000313" key="3">
    <source>
        <dbReference type="Proteomes" id="UP000030416"/>
    </source>
</evidence>
<reference evidence="2 3" key="1">
    <citation type="submission" date="2014-02" db="EMBL/GenBank/DDBJ databases">
        <title>Draft genome sequence of Lysinibacillus manganicus DSM 26584T.</title>
        <authorList>
            <person name="Zhang F."/>
            <person name="Wang G."/>
            <person name="Zhang L."/>
        </authorList>
    </citation>
    <scope>NUCLEOTIDE SEQUENCE [LARGE SCALE GENOMIC DNA]</scope>
    <source>
        <strain evidence="2 3">DSM 26584</strain>
    </source>
</reference>
<evidence type="ECO:0000313" key="2">
    <source>
        <dbReference type="EMBL" id="KGR79358.1"/>
    </source>
</evidence>
<proteinExistence type="predicted"/>
<protein>
    <submittedName>
        <fullName evidence="2">Nuclease</fullName>
    </submittedName>
</protein>
<evidence type="ECO:0000259" key="1">
    <source>
        <dbReference type="PROSITE" id="PS50965"/>
    </source>
</evidence>
<dbReference type="EMBL" id="JPVN01000006">
    <property type="protein sequence ID" value="KGR79358.1"/>
    <property type="molecule type" value="Genomic_DNA"/>
</dbReference>